<evidence type="ECO:0000313" key="2">
    <source>
        <dbReference type="Proteomes" id="UP000218824"/>
    </source>
</evidence>
<reference evidence="1 2" key="1">
    <citation type="journal article" date="2017" name="DNA Res.">
        <title>Complete genome sequence and expression profile of the commercial lytic enzyme producer Lysobacter enzymogenes M497-1.</title>
        <authorList>
            <person name="Takami H."/>
            <person name="Toyoda A."/>
            <person name="Uchiyama I."/>
            <person name="Itoh T."/>
            <person name="Takaki Y."/>
            <person name="Arai W."/>
            <person name="Nishi S."/>
            <person name="Kawai M."/>
            <person name="Shinya K."/>
            <person name="Ikeda H."/>
        </authorList>
    </citation>
    <scope>NUCLEOTIDE SEQUENCE [LARGE SCALE GENOMIC DNA]</scope>
    <source>
        <strain evidence="1 2">M497-1</strain>
    </source>
</reference>
<dbReference type="AlphaFoldDB" id="A0AAU9ANF1"/>
<dbReference type="Proteomes" id="UP000218824">
    <property type="component" value="Chromosome"/>
</dbReference>
<gene>
    <name evidence="1" type="ORF">LEN_2126</name>
</gene>
<name>A0AAU9ANF1_LYSEN</name>
<organism evidence="1 2">
    <name type="scientific">Lysobacter enzymogenes</name>
    <dbReference type="NCBI Taxonomy" id="69"/>
    <lineage>
        <taxon>Bacteria</taxon>
        <taxon>Pseudomonadati</taxon>
        <taxon>Pseudomonadota</taxon>
        <taxon>Gammaproteobacteria</taxon>
        <taxon>Lysobacterales</taxon>
        <taxon>Lysobacteraceae</taxon>
        <taxon>Lysobacter</taxon>
    </lineage>
</organism>
<dbReference type="KEGG" id="lem:LEN_2126"/>
<accession>A0AAU9ANF1</accession>
<proteinExistence type="predicted"/>
<evidence type="ECO:0000313" key="1">
    <source>
        <dbReference type="EMBL" id="BAV97613.1"/>
    </source>
</evidence>
<protein>
    <submittedName>
        <fullName evidence="1">Uncharacterized protein</fullName>
    </submittedName>
</protein>
<dbReference type="EMBL" id="AP014940">
    <property type="protein sequence ID" value="BAV97613.1"/>
    <property type="molecule type" value="Genomic_DNA"/>
</dbReference>
<sequence length="60" mass="6550">MDRRFCRNEAGEGIAVQASGSAKSKWVPAFAGMTDWEATSPLPTPSFRRKPEPILIFAPA</sequence>